<dbReference type="InterPro" id="IPR037396">
    <property type="entry name" value="FMN_HAD"/>
</dbReference>
<dbReference type="InterPro" id="IPR037350">
    <property type="entry name" value="LMO_FMN"/>
</dbReference>
<comment type="caution">
    <text evidence="7">The sequence shown here is derived from an EMBL/GenBank/DDBJ whole genome shotgun (WGS) entry which is preliminary data.</text>
</comment>
<evidence type="ECO:0000313" key="7">
    <source>
        <dbReference type="EMBL" id="MFD2638655.1"/>
    </source>
</evidence>
<evidence type="ECO:0000313" key="8">
    <source>
        <dbReference type="Proteomes" id="UP001597452"/>
    </source>
</evidence>
<evidence type="ECO:0000256" key="3">
    <source>
        <dbReference type="ARBA" id="ARBA00024042"/>
    </source>
</evidence>
<dbReference type="PANTHER" id="PTHR10578:SF143">
    <property type="entry name" value="FMN-DEPENDENT ALPHA-HYDROXY ACID DEHYDROGENASE PB1A11.03"/>
    <property type="match status" value="1"/>
</dbReference>
<dbReference type="InterPro" id="IPR013785">
    <property type="entry name" value="Aldolase_TIM"/>
</dbReference>
<evidence type="ECO:0000256" key="1">
    <source>
        <dbReference type="ARBA" id="ARBA00001917"/>
    </source>
</evidence>
<dbReference type="EMBL" id="JBHUMZ010000019">
    <property type="protein sequence ID" value="MFD2638655.1"/>
    <property type="molecule type" value="Genomic_DNA"/>
</dbReference>
<proteinExistence type="inferred from homology"/>
<name>A0ABW5QB07_9BACI</name>
<accession>A0ABW5QB07</accession>
<dbReference type="InterPro" id="IPR000262">
    <property type="entry name" value="FMN-dep_DH"/>
</dbReference>
<comment type="similarity">
    <text evidence="3">Belongs to the FMN-dependent alpha-hydroxy acid dehydrogenase family.</text>
</comment>
<comment type="cofactor">
    <cofactor evidence="1">
        <name>FMN</name>
        <dbReference type="ChEBI" id="CHEBI:58210"/>
    </cofactor>
</comment>
<evidence type="ECO:0000256" key="5">
    <source>
        <dbReference type="ARBA" id="ARBA00048754"/>
    </source>
</evidence>
<gene>
    <name evidence="7" type="ORF">ACFSW4_07260</name>
</gene>
<evidence type="ECO:0000256" key="2">
    <source>
        <dbReference type="ARBA" id="ARBA00023002"/>
    </source>
</evidence>
<feature type="domain" description="FMN hydroxy acid dehydrogenase" evidence="6">
    <location>
        <begin position="20"/>
        <end position="389"/>
    </location>
</feature>
<comment type="catalytic activity">
    <reaction evidence="5">
        <text>(S)-lactate + O2 = pyruvate + H2O2</text>
        <dbReference type="Rhea" id="RHEA:55868"/>
        <dbReference type="ChEBI" id="CHEBI:15361"/>
        <dbReference type="ChEBI" id="CHEBI:15379"/>
        <dbReference type="ChEBI" id="CHEBI:16240"/>
        <dbReference type="ChEBI" id="CHEBI:16651"/>
    </reaction>
    <physiologicalReaction direction="left-to-right" evidence="5">
        <dbReference type="Rhea" id="RHEA:55869"/>
    </physiologicalReaction>
</comment>
<dbReference type="InterPro" id="IPR012133">
    <property type="entry name" value="Alpha-hydoxy_acid_DH_FMN"/>
</dbReference>
<dbReference type="Gene3D" id="3.20.20.70">
    <property type="entry name" value="Aldolase class I"/>
    <property type="match status" value="1"/>
</dbReference>
<sequence length="397" mass="43679">MKNIGDQIQFDIYKNMRNPDPDRLPVSYEEWEKAARHKLEDGPFYYVKGGAGGGRTMDANVSSFNRWQIVPRMLNNVDERDQSIQLFGQSFPSPILHAPIGTQSVIHKEGELGSAKACAELGIPYIASSASTFPMEKIAEAMGDAPRWFQHYWSRDPEIAASFVKRAEASGYSAIVVTLDTPMMAWREDDLRNVYLPFLIGEGVGNYFTDPAFLSKLDQSPQDDPEAAVMHWTKVFGNTGLTWDDLAFLREHTNLPILLKGILHPEDAELALKYGVDGIIVSNHGGRQVDGAIAAIDALPLITDTVQGRIPVLMDSGIRRGSDIIKAMALGAKAVLVGRPAMYGLAVDGQRGVKEVLQNLAADLDITLGLIGKNSVNQIDESVIVEAQKFRLRESVK</sequence>
<dbReference type="RefSeq" id="WP_377328387.1">
    <property type="nucleotide sequence ID" value="NZ_JBHUMZ010000019.1"/>
</dbReference>
<keyword evidence="2" id="KW-0560">Oxidoreductase</keyword>
<dbReference type="PIRSF" id="PIRSF000138">
    <property type="entry name" value="Al-hdrx_acd_dh"/>
    <property type="match status" value="1"/>
</dbReference>
<dbReference type="PROSITE" id="PS00557">
    <property type="entry name" value="FMN_HYDROXY_ACID_DH_1"/>
    <property type="match status" value="1"/>
</dbReference>
<evidence type="ECO:0000256" key="4">
    <source>
        <dbReference type="ARBA" id="ARBA00029513"/>
    </source>
</evidence>
<protein>
    <recommendedName>
        <fullName evidence="4">L-lactate oxidase</fullName>
    </recommendedName>
</protein>
<dbReference type="Pfam" id="PF01070">
    <property type="entry name" value="FMN_dh"/>
    <property type="match status" value="1"/>
</dbReference>
<reference evidence="8" key="1">
    <citation type="journal article" date="2019" name="Int. J. Syst. Evol. Microbiol.">
        <title>The Global Catalogue of Microorganisms (GCM) 10K type strain sequencing project: providing services to taxonomists for standard genome sequencing and annotation.</title>
        <authorList>
            <consortium name="The Broad Institute Genomics Platform"/>
            <consortium name="The Broad Institute Genome Sequencing Center for Infectious Disease"/>
            <person name="Wu L."/>
            <person name="Ma J."/>
        </authorList>
    </citation>
    <scope>NUCLEOTIDE SEQUENCE [LARGE SCALE GENOMIC DNA]</scope>
    <source>
        <strain evidence="8">TISTR 1571</strain>
    </source>
</reference>
<dbReference type="InterPro" id="IPR008259">
    <property type="entry name" value="FMN_hydac_DH_AS"/>
</dbReference>
<organism evidence="7 8">
    <name type="scientific">Piscibacillus salipiscarius</name>
    <dbReference type="NCBI Taxonomy" id="299480"/>
    <lineage>
        <taxon>Bacteria</taxon>
        <taxon>Bacillati</taxon>
        <taxon>Bacillota</taxon>
        <taxon>Bacilli</taxon>
        <taxon>Bacillales</taxon>
        <taxon>Bacillaceae</taxon>
        <taxon>Piscibacillus</taxon>
    </lineage>
</organism>
<evidence type="ECO:0000259" key="6">
    <source>
        <dbReference type="PROSITE" id="PS51349"/>
    </source>
</evidence>
<dbReference type="SUPFAM" id="SSF51395">
    <property type="entry name" value="FMN-linked oxidoreductases"/>
    <property type="match status" value="1"/>
</dbReference>
<dbReference type="Proteomes" id="UP001597452">
    <property type="component" value="Unassembled WGS sequence"/>
</dbReference>
<dbReference type="PROSITE" id="PS51349">
    <property type="entry name" value="FMN_HYDROXY_ACID_DH_2"/>
    <property type="match status" value="1"/>
</dbReference>
<dbReference type="PANTHER" id="PTHR10578">
    <property type="entry name" value="S -2-HYDROXY-ACID OXIDASE-RELATED"/>
    <property type="match status" value="1"/>
</dbReference>
<keyword evidence="8" id="KW-1185">Reference proteome</keyword>
<dbReference type="CDD" id="cd03332">
    <property type="entry name" value="LMO_FMN"/>
    <property type="match status" value="1"/>
</dbReference>